<accession>A0A1J9P654</accession>
<reference evidence="9 10" key="1">
    <citation type="submission" date="2015-07" db="EMBL/GenBank/DDBJ databases">
        <title>Emmonsia species relationships and genome sequence.</title>
        <authorList>
            <consortium name="The Broad Institute Genomics Platform"/>
            <person name="Cuomo C.A."/>
            <person name="Munoz J.F."/>
            <person name="Imamovic A."/>
            <person name="Priest M.E."/>
            <person name="Young S."/>
            <person name="Clay O.K."/>
            <person name="McEwen J.G."/>
        </authorList>
    </citation>
    <scope>NUCLEOTIDE SEQUENCE [LARGE SCALE GENOMIC DNA]</scope>
    <source>
        <strain evidence="9 10">UAMH 9510</strain>
    </source>
</reference>
<evidence type="ECO:0000256" key="1">
    <source>
        <dbReference type="ARBA" id="ARBA00022723"/>
    </source>
</evidence>
<organism evidence="9 10">
    <name type="scientific">Emergomyces pasteurianus Ep9510</name>
    <dbReference type="NCBI Taxonomy" id="1447872"/>
    <lineage>
        <taxon>Eukaryota</taxon>
        <taxon>Fungi</taxon>
        <taxon>Dikarya</taxon>
        <taxon>Ascomycota</taxon>
        <taxon>Pezizomycotina</taxon>
        <taxon>Eurotiomycetes</taxon>
        <taxon>Eurotiomycetidae</taxon>
        <taxon>Onygenales</taxon>
        <taxon>Ajellomycetaceae</taxon>
        <taxon>Emergomyces</taxon>
    </lineage>
</organism>
<dbReference type="EMBL" id="LGRN01000475">
    <property type="protein sequence ID" value="OJD11896.1"/>
    <property type="molecule type" value="Genomic_DNA"/>
</dbReference>
<dbReference type="GO" id="GO:0008270">
    <property type="term" value="F:zinc ion binding"/>
    <property type="evidence" value="ECO:0007669"/>
    <property type="project" value="InterPro"/>
</dbReference>
<dbReference type="STRING" id="1447872.A0A1J9P654"/>
<dbReference type="PANTHER" id="PTHR47171">
    <property type="entry name" value="FARA-RELATED"/>
    <property type="match status" value="1"/>
</dbReference>
<sequence length="648" mass="72990">MAVVAGHPTSRPPRSRSRVVCQRCHARKVKCDLALRLRTGDICTNCDKRDEVCERREQPNSQKNRRRQPSQILPVVPAHTLSPAQNSSEVNSPSSSVFDAAAVLGSVSQGERPAPPTPVHSSPETPEQQGYIGEFTVFPPEGPRSYEIPAMAGSPLKVIEAQIQSFAGADQLPPKSMIEALSSIYFKYLYHRVPVVDRQQLTTACPSMLLQQSLCLAGSVLRHPRATKSLAESESFYARAKALFYSNHEHDPLTILQSVCLLTLWTVTPASVVTIDSGWSWLGLAIRFAFQIGLHRESTYPQRASPGCSRRIAWFLYVQDKLNTVCFGRPQMILAQDFDLRPPSVEDFEDPESKDALLFVLYTNLMTILAKMLPLQPRDLTKTPEHALSTLLELKNWVGSLPVHLRIFDDSGTRCYDRGFYEVLTWYFTCIITFFHVHGRFFRPSVNSTITLVASSCIIRLYQEMDYRDDINYLMAISNWSMMVASLPQLNNLWSENNSNPEPIRDSLSLEELNILLEILDQRTVKFPGSKAILDKVSRIKTIILSCGPSSIPLSNLPQPDLPDNANDPWSPSWGNYATIPSVHEMFPFPKELSPRLDLLSTMEADEFLNGVFDHFTDWSFENFLNLEDFIAHTGMQQRLPTADCAPL</sequence>
<evidence type="ECO:0000256" key="4">
    <source>
        <dbReference type="ARBA" id="ARBA00023125"/>
    </source>
</evidence>
<dbReference type="InterPro" id="IPR036864">
    <property type="entry name" value="Zn2-C6_fun-type_DNA-bd_sf"/>
</dbReference>
<dbReference type="GO" id="GO:0000981">
    <property type="term" value="F:DNA-binding transcription factor activity, RNA polymerase II-specific"/>
    <property type="evidence" value="ECO:0007669"/>
    <property type="project" value="InterPro"/>
</dbReference>
<dbReference type="Pfam" id="PF04082">
    <property type="entry name" value="Fungal_trans"/>
    <property type="match status" value="1"/>
</dbReference>
<evidence type="ECO:0000256" key="3">
    <source>
        <dbReference type="ARBA" id="ARBA00023015"/>
    </source>
</evidence>
<name>A0A1J9P654_9EURO</name>
<dbReference type="PROSITE" id="PS50048">
    <property type="entry name" value="ZN2_CY6_FUNGAL_2"/>
    <property type="match status" value="1"/>
</dbReference>
<dbReference type="GO" id="GO:0003677">
    <property type="term" value="F:DNA binding"/>
    <property type="evidence" value="ECO:0007669"/>
    <property type="project" value="UniProtKB-KW"/>
</dbReference>
<evidence type="ECO:0000313" key="9">
    <source>
        <dbReference type="EMBL" id="OJD11896.1"/>
    </source>
</evidence>
<dbReference type="GO" id="GO:0006351">
    <property type="term" value="P:DNA-templated transcription"/>
    <property type="evidence" value="ECO:0007669"/>
    <property type="project" value="InterPro"/>
</dbReference>
<dbReference type="PROSITE" id="PS00463">
    <property type="entry name" value="ZN2_CY6_FUNGAL_1"/>
    <property type="match status" value="1"/>
</dbReference>
<keyword evidence="2" id="KW-0862">Zinc</keyword>
<keyword evidence="4" id="KW-0238">DNA-binding</keyword>
<dbReference type="InterPro" id="IPR052073">
    <property type="entry name" value="Amide_Lactam_Regulators"/>
</dbReference>
<dbReference type="InterPro" id="IPR001138">
    <property type="entry name" value="Zn2Cys6_DnaBD"/>
</dbReference>
<dbReference type="AlphaFoldDB" id="A0A1J9P654"/>
<keyword evidence="1" id="KW-0479">Metal-binding</keyword>
<comment type="caution">
    <text evidence="9">The sequence shown here is derived from an EMBL/GenBank/DDBJ whole genome shotgun (WGS) entry which is preliminary data.</text>
</comment>
<dbReference type="Proteomes" id="UP000182235">
    <property type="component" value="Unassembled WGS sequence"/>
</dbReference>
<keyword evidence="10" id="KW-1185">Reference proteome</keyword>
<feature type="region of interest" description="Disordered" evidence="7">
    <location>
        <begin position="52"/>
        <end position="72"/>
    </location>
</feature>
<evidence type="ECO:0000256" key="6">
    <source>
        <dbReference type="ARBA" id="ARBA00023242"/>
    </source>
</evidence>
<feature type="compositionally biased region" description="Polar residues" evidence="7">
    <location>
        <begin position="119"/>
        <end position="128"/>
    </location>
</feature>
<dbReference type="SMART" id="SM00906">
    <property type="entry name" value="Fungal_trans"/>
    <property type="match status" value="1"/>
</dbReference>
<proteinExistence type="predicted"/>
<gene>
    <name evidence="9" type="ORF">AJ78_07426</name>
</gene>
<feature type="region of interest" description="Disordered" evidence="7">
    <location>
        <begin position="108"/>
        <end position="130"/>
    </location>
</feature>
<evidence type="ECO:0000313" key="10">
    <source>
        <dbReference type="Proteomes" id="UP000182235"/>
    </source>
</evidence>
<dbReference type="SUPFAM" id="SSF57701">
    <property type="entry name" value="Zn2/Cys6 DNA-binding domain"/>
    <property type="match status" value="1"/>
</dbReference>
<dbReference type="PANTHER" id="PTHR47171:SF5">
    <property type="entry name" value="ZN(II)2CYS6 TRANSCRIPTION FACTOR (EUROFUNG)"/>
    <property type="match status" value="1"/>
</dbReference>
<keyword evidence="3" id="KW-0805">Transcription regulation</keyword>
<feature type="domain" description="Zn(2)-C6 fungal-type" evidence="8">
    <location>
        <begin position="20"/>
        <end position="53"/>
    </location>
</feature>
<keyword evidence="5" id="KW-0804">Transcription</keyword>
<evidence type="ECO:0000256" key="5">
    <source>
        <dbReference type="ARBA" id="ARBA00023163"/>
    </source>
</evidence>
<evidence type="ECO:0000256" key="2">
    <source>
        <dbReference type="ARBA" id="ARBA00022833"/>
    </source>
</evidence>
<dbReference type="SMART" id="SM00066">
    <property type="entry name" value="GAL4"/>
    <property type="match status" value="1"/>
</dbReference>
<dbReference type="OrthoDB" id="39175at2759"/>
<dbReference type="VEuPathDB" id="FungiDB:AJ78_07426"/>
<dbReference type="CDD" id="cd00067">
    <property type="entry name" value="GAL4"/>
    <property type="match status" value="1"/>
</dbReference>
<protein>
    <recommendedName>
        <fullName evidence="8">Zn(2)-C6 fungal-type domain-containing protein</fullName>
    </recommendedName>
</protein>
<evidence type="ECO:0000259" key="8">
    <source>
        <dbReference type="PROSITE" id="PS50048"/>
    </source>
</evidence>
<keyword evidence="6" id="KW-0539">Nucleus</keyword>
<dbReference type="CDD" id="cd12148">
    <property type="entry name" value="fungal_TF_MHR"/>
    <property type="match status" value="1"/>
</dbReference>
<evidence type="ECO:0000256" key="7">
    <source>
        <dbReference type="SAM" id="MobiDB-lite"/>
    </source>
</evidence>
<dbReference type="InterPro" id="IPR007219">
    <property type="entry name" value="XnlR_reg_dom"/>
</dbReference>